<evidence type="ECO:0000256" key="4">
    <source>
        <dbReference type="ARBA" id="ARBA00022553"/>
    </source>
</evidence>
<dbReference type="InterPro" id="IPR013120">
    <property type="entry name" value="FAR_NAD-bd"/>
</dbReference>
<dbReference type="InterPro" id="IPR023213">
    <property type="entry name" value="CAT-like_dom_sf"/>
</dbReference>
<evidence type="ECO:0000313" key="8">
    <source>
        <dbReference type="Proteomes" id="UP000077317"/>
    </source>
</evidence>
<dbReference type="CDD" id="cd05235">
    <property type="entry name" value="SDR_e1"/>
    <property type="match status" value="1"/>
</dbReference>
<dbReference type="CDD" id="cd05930">
    <property type="entry name" value="A_NRPS"/>
    <property type="match status" value="1"/>
</dbReference>
<dbReference type="Gene3D" id="2.30.38.10">
    <property type="entry name" value="Luciferase, Domain 3"/>
    <property type="match status" value="1"/>
</dbReference>
<evidence type="ECO:0000313" key="7">
    <source>
        <dbReference type="EMBL" id="AND80134.1"/>
    </source>
</evidence>
<evidence type="ECO:0000256" key="1">
    <source>
        <dbReference type="ARBA" id="ARBA00001957"/>
    </source>
</evidence>
<dbReference type="PROSITE" id="PS50075">
    <property type="entry name" value="CARRIER"/>
    <property type="match status" value="1"/>
</dbReference>
<keyword evidence="8" id="KW-1185">Reference proteome</keyword>
<dbReference type="PROSITE" id="PS00455">
    <property type="entry name" value="AMP_BINDING"/>
    <property type="match status" value="1"/>
</dbReference>
<comment type="similarity">
    <text evidence="2">Belongs to the ATP-dependent AMP-binding enzyme family.</text>
</comment>
<dbReference type="Gene3D" id="3.40.50.980">
    <property type="match status" value="2"/>
</dbReference>
<evidence type="ECO:0000256" key="2">
    <source>
        <dbReference type="ARBA" id="ARBA00006432"/>
    </source>
</evidence>
<dbReference type="GO" id="GO:0016874">
    <property type="term" value="F:ligase activity"/>
    <property type="evidence" value="ECO:0007669"/>
    <property type="project" value="UniProtKB-KW"/>
</dbReference>
<reference evidence="8" key="2">
    <citation type="submission" date="2016-03" db="EMBL/GenBank/DDBJ databases">
        <title>Streptococcus antelopensis sp. nov., isolated from the feces of the Tibetan antelope (Pantholops hodgsonii) in Hoh Xil National Nature Reserve, Qinghai, China.</title>
        <authorList>
            <person name="Bai X."/>
        </authorList>
    </citation>
    <scope>NUCLEOTIDE SEQUENCE [LARGE SCALE GENOMIC DNA]</scope>
    <source>
        <strain evidence="8">TA 26</strain>
    </source>
</reference>
<sequence>MEYYPLSYQQQKLYKYSKVHADDTEYNVLQGIELKQPLDKKHFEQVVRRILIEEPILRCRIVEKDFAPVQFAADNTDYAVTYKNINDEELKTEIKNLETEPFKVEGGPLFQIVVFLLSSGKTILFLRLHHIICDGWSFQLLMKKFTTYYFDTDKGNASSIKPPDYTYYDYAYEQTLPSTTEKYVKRRDFWEKMTNDNTTELNLPYSFAQKQKYTRIGNRKLYHMSRKQSKKIETFCREQKITPFTLLVSAYGALFSRLSGEKKLSVAVPVANRFKRNTMDICGYFTNTIPLDFDFSEKKSVQERLKQQHRDFMGMISKSDVDIDCPCNTMFVFQNRPNIGIEERNDLKYLRLSNGKSKYEVSLSVTFEDACYVFEWEYMCELFSEARIDDFNRYLFQLLDRYVDQPNEFTSRISLLNDSEIELQKKNWNETTVDFQDSDKSLKELFETAVQKYKKQPALIFEDDSLSYEELNRLVNVLCQKLRQKGVKKGQIIPILFDRSFEMLVAIHAILKLGCAYLPLDTELPDERMKFIVSDSGSHIVLTSEKFASRLPKDIKTFCISLKNLTGQANNPDTIINGDDKAYVIYTSGSTGNPKGVINTQAGIVNRLLWMQKQFPLEPNKRVLQKTSYTFDVSVWELVWPLLTGATIVIAKPDGHKNPEYIADIIISKSINTIHFVPSMLKKFLSTDKCTECYSLEYVICSGEALDATTCSDFYSKLDAQLVNLYGPTEAAIDVSCWLVKKQSENSIIPIGKPIANMKLYKLNDELMFEPPEVPGELYISGIGLAQGYLNNEEKTKDSFLECPWSSVRPFERLYKTGDIVKIDENGNFLYINRKDFQVKIRGQRVELAEIENKIQELDFVDDAIVMVRKKSDGQQVLVAFVKASKKDKKSITTFLSKHLMDYMIPRVFCFIDEIPTNVNGKADRKKLMTYSIEFEIEQYSKPQTFYEELVCSTVGQVLGISKVSRDANFYDLGGTSLSIYDVKIALEKKLQKKVPFELILGKDIVKDIALSLENYLDHKAKKSNLIEIQSELDELQNLPYEVRARNDDNQNIFMTGATGFLGAYLLRQYLDKAPAATMHCLVRAENLDLGFKRIKENMQYWGIWKDEDSKRLKVYCGDLTKYNLGLSQEQLDFLSDNIDVICHNGANVNFALSYDQIKIANVEGTKRILKLLESGKRKSMAYVSTISIFAKQDYKKGLVTEEQQPLDVNNLKLGYAKSKYVTEKILREYMNRNYDVEIFRVGRIMGSNDGGKENKDMFYKMVEFCQQIQMYPDISMNFNGIPVDTVSSLIVYASLYQKHSKIYHVVNPDVNVTVKLFDVFGDNDMAKVSWDIWYEKCMEYSDLGDPLARQVAVGIGKELDRQSILLDLSNTQALAWEAGIELPDIKRIVQKMINS</sequence>
<gene>
    <name evidence="7" type="ORF">A0O21_09040</name>
</gene>
<dbReference type="SUPFAM" id="SSF52777">
    <property type="entry name" value="CoA-dependent acyltransferases"/>
    <property type="match status" value="2"/>
</dbReference>
<dbReference type="Pfam" id="PF00668">
    <property type="entry name" value="Condensation"/>
    <property type="match status" value="1"/>
</dbReference>
<dbReference type="InterPro" id="IPR001242">
    <property type="entry name" value="Condensation_dom"/>
</dbReference>
<dbReference type="KEGG" id="spat:A0O21_09040"/>
<dbReference type="STRING" id="1811193.A0O21_09040"/>
<dbReference type="InterPro" id="IPR010080">
    <property type="entry name" value="Thioester_reductase-like_dom"/>
</dbReference>
<dbReference type="SUPFAM" id="SSF47336">
    <property type="entry name" value="ACP-like"/>
    <property type="match status" value="1"/>
</dbReference>
<dbReference type="Proteomes" id="UP000077317">
    <property type="component" value="Chromosome"/>
</dbReference>
<dbReference type="InterPro" id="IPR025110">
    <property type="entry name" value="AMP-bd_C"/>
</dbReference>
<dbReference type="PIRSF" id="PIRSF001617">
    <property type="entry name" value="Alpha-AR"/>
    <property type="match status" value="1"/>
</dbReference>
<keyword evidence="5" id="KW-0436">Ligase</keyword>
<dbReference type="FunFam" id="3.40.50.980:FF:000001">
    <property type="entry name" value="Non-ribosomal peptide synthetase"/>
    <property type="match status" value="1"/>
</dbReference>
<dbReference type="NCBIfam" id="TIGR01746">
    <property type="entry name" value="Thioester-redct"/>
    <property type="match status" value="1"/>
</dbReference>
<dbReference type="InterPro" id="IPR010071">
    <property type="entry name" value="AA_adenyl_dom"/>
</dbReference>
<dbReference type="OrthoDB" id="2203190at2"/>
<dbReference type="NCBIfam" id="TIGR01733">
    <property type="entry name" value="AA-adenyl-dom"/>
    <property type="match status" value="1"/>
</dbReference>
<evidence type="ECO:0000259" key="6">
    <source>
        <dbReference type="PROSITE" id="PS50075"/>
    </source>
</evidence>
<dbReference type="InterPro" id="IPR036736">
    <property type="entry name" value="ACP-like_sf"/>
</dbReference>
<dbReference type="Pfam" id="PF07993">
    <property type="entry name" value="NAD_binding_4"/>
    <property type="match status" value="1"/>
</dbReference>
<organism evidence="7 8">
    <name type="scientific">Streptococcus pantholopis</name>
    <dbReference type="NCBI Taxonomy" id="1811193"/>
    <lineage>
        <taxon>Bacteria</taxon>
        <taxon>Bacillati</taxon>
        <taxon>Bacillota</taxon>
        <taxon>Bacilli</taxon>
        <taxon>Lactobacillales</taxon>
        <taxon>Streptococcaceae</taxon>
        <taxon>Streptococcus</taxon>
    </lineage>
</organism>
<protein>
    <submittedName>
        <fullName evidence="7">Non-ribosomal peptide synthetase</fullName>
    </submittedName>
</protein>
<dbReference type="Pfam" id="PF13193">
    <property type="entry name" value="AMP-binding_C"/>
    <property type="match status" value="1"/>
</dbReference>
<dbReference type="Gene3D" id="3.40.50.720">
    <property type="entry name" value="NAD(P)-binding Rossmann-like Domain"/>
    <property type="match status" value="1"/>
</dbReference>
<dbReference type="SUPFAM" id="SSF51735">
    <property type="entry name" value="NAD(P)-binding Rossmann-fold domains"/>
    <property type="match status" value="1"/>
</dbReference>
<dbReference type="Gene3D" id="3.30.559.10">
    <property type="entry name" value="Chloramphenicol acetyltransferase-like domain"/>
    <property type="match status" value="1"/>
</dbReference>
<feature type="domain" description="Carrier" evidence="6">
    <location>
        <begin position="942"/>
        <end position="1017"/>
    </location>
</feature>
<evidence type="ECO:0000256" key="3">
    <source>
        <dbReference type="ARBA" id="ARBA00022450"/>
    </source>
</evidence>
<dbReference type="InterPro" id="IPR000873">
    <property type="entry name" value="AMP-dep_synth/lig_dom"/>
</dbReference>
<dbReference type="PANTHER" id="PTHR44845">
    <property type="entry name" value="CARRIER DOMAIN-CONTAINING PROTEIN"/>
    <property type="match status" value="1"/>
</dbReference>
<dbReference type="Pfam" id="PF00550">
    <property type="entry name" value="PP-binding"/>
    <property type="match status" value="1"/>
</dbReference>
<keyword evidence="3" id="KW-0596">Phosphopantetheine</keyword>
<dbReference type="FunFam" id="3.40.50.980:FF:000002">
    <property type="entry name" value="Enterobactin synthetase component F"/>
    <property type="match status" value="1"/>
</dbReference>
<dbReference type="GO" id="GO:0008610">
    <property type="term" value="P:lipid biosynthetic process"/>
    <property type="evidence" value="ECO:0007669"/>
    <property type="project" value="UniProtKB-ARBA"/>
</dbReference>
<dbReference type="InterPro" id="IPR009081">
    <property type="entry name" value="PP-bd_ACP"/>
</dbReference>
<dbReference type="InterPro" id="IPR036291">
    <property type="entry name" value="NAD(P)-bd_dom_sf"/>
</dbReference>
<comment type="cofactor">
    <cofactor evidence="1">
        <name>pantetheine 4'-phosphate</name>
        <dbReference type="ChEBI" id="CHEBI:47942"/>
    </cofactor>
</comment>
<dbReference type="InterPro" id="IPR045851">
    <property type="entry name" value="AMP-bd_C_sf"/>
</dbReference>
<accession>A0A172Q9J5</accession>
<evidence type="ECO:0000256" key="5">
    <source>
        <dbReference type="ARBA" id="ARBA00022598"/>
    </source>
</evidence>
<reference evidence="7 8" key="1">
    <citation type="journal article" date="2016" name="Int. J. Syst. Evol. Microbiol.">
        <title>Streptococcuspantholopis sp. nov., isolated from faeces of the Tibetan antelope (Pantholops hodgsonii).</title>
        <authorList>
            <person name="Bai X."/>
            <person name="Xiong Y."/>
            <person name="Lu S."/>
            <person name="Jin D."/>
            <person name="Lai X."/>
            <person name="Yang J."/>
            <person name="Niu L."/>
            <person name="Hu S."/>
            <person name="Meng X."/>
            <person name="Pu J."/>
            <person name="Ye C."/>
            <person name="Xu J."/>
        </authorList>
    </citation>
    <scope>NUCLEOTIDE SEQUENCE [LARGE SCALE GENOMIC DNA]</scope>
    <source>
        <strain evidence="7 8">TA 26</strain>
    </source>
</reference>
<dbReference type="InterPro" id="IPR020845">
    <property type="entry name" value="AMP-binding_CS"/>
</dbReference>
<dbReference type="PANTHER" id="PTHR44845:SF6">
    <property type="entry name" value="BETA-ALANINE-ACTIVATING ENZYME"/>
    <property type="match status" value="1"/>
</dbReference>
<dbReference type="Gene3D" id="3.30.559.30">
    <property type="entry name" value="Nonribosomal peptide synthetase, condensation domain"/>
    <property type="match status" value="1"/>
</dbReference>
<dbReference type="Pfam" id="PF00501">
    <property type="entry name" value="AMP-binding"/>
    <property type="match status" value="1"/>
</dbReference>
<name>A0A172Q9J5_9STRE</name>
<keyword evidence="4" id="KW-0597">Phosphoprotein</keyword>
<dbReference type="Gene3D" id="3.30.300.30">
    <property type="match status" value="1"/>
</dbReference>
<dbReference type="SUPFAM" id="SSF56801">
    <property type="entry name" value="Acetyl-CoA synthetase-like"/>
    <property type="match status" value="1"/>
</dbReference>
<dbReference type="Gene3D" id="1.10.1200.10">
    <property type="entry name" value="ACP-like"/>
    <property type="match status" value="1"/>
</dbReference>
<dbReference type="EMBL" id="CP014699">
    <property type="protein sequence ID" value="AND80134.1"/>
    <property type="molecule type" value="Genomic_DNA"/>
</dbReference>
<dbReference type="RefSeq" id="WP_067064453.1">
    <property type="nucleotide sequence ID" value="NZ_CP014699.1"/>
</dbReference>
<proteinExistence type="inferred from homology"/>
<dbReference type="FunFam" id="3.40.50.12780:FF:000012">
    <property type="entry name" value="Non-ribosomal peptide synthetase"/>
    <property type="match status" value="1"/>
</dbReference>